<dbReference type="PATRIC" id="fig|1227456.3.peg.758"/>
<keyword evidence="2" id="KW-0479">Metal-binding</keyword>
<protein>
    <recommendedName>
        <fullName evidence="7">Creatininase</fullName>
    </recommendedName>
</protein>
<evidence type="ECO:0000256" key="4">
    <source>
        <dbReference type="ARBA" id="ARBA00022833"/>
    </source>
</evidence>
<evidence type="ECO:0008006" key="7">
    <source>
        <dbReference type="Google" id="ProtNLM"/>
    </source>
</evidence>
<dbReference type="PANTHER" id="PTHR35005:SF1">
    <property type="entry name" value="2-AMINO-5-FORMYLAMINO-6-RIBOSYLAMINOPYRIMIDIN-4(3H)-ONE 5'-MONOPHOSPHATE DEFORMYLASE"/>
    <property type="match status" value="1"/>
</dbReference>
<organism evidence="5 6">
    <name type="scientific">Halococcus salifodinae DSM 8989</name>
    <dbReference type="NCBI Taxonomy" id="1227456"/>
    <lineage>
        <taxon>Archaea</taxon>
        <taxon>Methanobacteriati</taxon>
        <taxon>Methanobacteriota</taxon>
        <taxon>Stenosarchaea group</taxon>
        <taxon>Halobacteria</taxon>
        <taxon>Halobacteriales</taxon>
        <taxon>Halococcaceae</taxon>
        <taxon>Halococcus</taxon>
    </lineage>
</organism>
<dbReference type="Proteomes" id="UP000011625">
    <property type="component" value="Unassembled WGS sequence"/>
</dbReference>
<dbReference type="GO" id="GO:0009231">
    <property type="term" value="P:riboflavin biosynthetic process"/>
    <property type="evidence" value="ECO:0007669"/>
    <property type="project" value="TreeGrafter"/>
</dbReference>
<dbReference type="OrthoDB" id="46121at2157"/>
<proteinExistence type="predicted"/>
<comment type="cofactor">
    <cofactor evidence="1">
        <name>Zn(2+)</name>
        <dbReference type="ChEBI" id="CHEBI:29105"/>
    </cofactor>
</comment>
<dbReference type="Pfam" id="PF02633">
    <property type="entry name" value="Creatininase"/>
    <property type="match status" value="1"/>
</dbReference>
<dbReference type="GO" id="GO:0046872">
    <property type="term" value="F:metal ion binding"/>
    <property type="evidence" value="ECO:0007669"/>
    <property type="project" value="UniProtKB-KW"/>
</dbReference>
<dbReference type="EMBL" id="AOME01000015">
    <property type="protein sequence ID" value="EMA55131.1"/>
    <property type="molecule type" value="Genomic_DNA"/>
</dbReference>
<keyword evidence="3" id="KW-0378">Hydrolase</keyword>
<accession>M0NBA3</accession>
<reference evidence="5 6" key="1">
    <citation type="journal article" date="2014" name="PLoS Genet.">
        <title>Phylogenetically driven sequencing of extremely halophilic archaea reveals strategies for static and dynamic osmo-response.</title>
        <authorList>
            <person name="Becker E.A."/>
            <person name="Seitzer P.M."/>
            <person name="Tritt A."/>
            <person name="Larsen D."/>
            <person name="Krusor M."/>
            <person name="Yao A.I."/>
            <person name="Wu D."/>
            <person name="Madern D."/>
            <person name="Eisen J.A."/>
            <person name="Darling A.E."/>
            <person name="Facciotti M.T."/>
        </authorList>
    </citation>
    <scope>NUCLEOTIDE SEQUENCE [LARGE SCALE GENOMIC DNA]</scope>
    <source>
        <strain evidence="5 6">DSM 8989</strain>
    </source>
</reference>
<dbReference type="SUPFAM" id="SSF102215">
    <property type="entry name" value="Creatininase"/>
    <property type="match status" value="1"/>
</dbReference>
<dbReference type="InterPro" id="IPR003785">
    <property type="entry name" value="Creatininase/forma_Hydrolase"/>
</dbReference>
<evidence type="ECO:0000313" key="5">
    <source>
        <dbReference type="EMBL" id="EMA55131.1"/>
    </source>
</evidence>
<sequence length="269" mass="28559">MIHSTPMLDREVSFGAQTASAISAIGATDGSVLVVPVGSTEQHGKHLPVMTDTLLANSVAIEGTKRVVDEIPVLVAPPVWTGYSPHHLSLGGTLTADFETLLDVLRDVADAGLANGFDALVLVNGHGGNTPLIDAAVSEIGHEHPEAEVLGLTYFELVTELVDEVRESDSGGMAHGGEFETSVMLHRYPELVDTDEMPAAYLEECYDLGDDDLVAGGPLSVYRPFEQYSDSGAIGDPSVAEEDTGKRLFDATTEALAEFLVEVHEKNSD</sequence>
<dbReference type="Gene3D" id="3.40.50.10310">
    <property type="entry name" value="Creatininase"/>
    <property type="match status" value="1"/>
</dbReference>
<name>M0NBA3_9EURY</name>
<gene>
    <name evidence="5" type="ORF">C450_03652</name>
</gene>
<evidence type="ECO:0000256" key="3">
    <source>
        <dbReference type="ARBA" id="ARBA00022801"/>
    </source>
</evidence>
<evidence type="ECO:0000256" key="2">
    <source>
        <dbReference type="ARBA" id="ARBA00022723"/>
    </source>
</evidence>
<dbReference type="STRING" id="1227456.C450_03652"/>
<dbReference type="GO" id="GO:0016811">
    <property type="term" value="F:hydrolase activity, acting on carbon-nitrogen (but not peptide) bonds, in linear amides"/>
    <property type="evidence" value="ECO:0007669"/>
    <property type="project" value="TreeGrafter"/>
</dbReference>
<dbReference type="InterPro" id="IPR024087">
    <property type="entry name" value="Creatininase-like_sf"/>
</dbReference>
<keyword evidence="4" id="KW-0862">Zinc</keyword>
<dbReference type="AlphaFoldDB" id="M0NBA3"/>
<evidence type="ECO:0000313" key="6">
    <source>
        <dbReference type="Proteomes" id="UP000011625"/>
    </source>
</evidence>
<comment type="caution">
    <text evidence="5">The sequence shown here is derived from an EMBL/GenBank/DDBJ whole genome shotgun (WGS) entry which is preliminary data.</text>
</comment>
<dbReference type="PANTHER" id="PTHR35005">
    <property type="entry name" value="3-DEHYDRO-SCYLLO-INOSOSE HYDROLASE"/>
    <property type="match status" value="1"/>
</dbReference>
<evidence type="ECO:0000256" key="1">
    <source>
        <dbReference type="ARBA" id="ARBA00001947"/>
    </source>
</evidence>
<dbReference type="RefSeq" id="WP_005040111.1">
    <property type="nucleotide sequence ID" value="NZ_AOME01000015.1"/>
</dbReference>
<keyword evidence="6" id="KW-1185">Reference proteome</keyword>